<evidence type="ECO:0000313" key="1">
    <source>
        <dbReference type="EMBL" id="VVP13363.1"/>
    </source>
</evidence>
<accession>A0ABD7VIR4</accession>
<comment type="caution">
    <text evidence="1">The sequence shown here is derived from an EMBL/GenBank/DDBJ whole genome shotgun (WGS) entry which is preliminary data.</text>
</comment>
<gene>
    <name evidence="1" type="ORF">PS732_03491</name>
</gene>
<organism evidence="1 2">
    <name type="scientific">Pseudomonas fluorescens</name>
    <dbReference type="NCBI Taxonomy" id="294"/>
    <lineage>
        <taxon>Bacteria</taxon>
        <taxon>Pseudomonadati</taxon>
        <taxon>Pseudomonadota</taxon>
        <taxon>Gammaproteobacteria</taxon>
        <taxon>Pseudomonadales</taxon>
        <taxon>Pseudomonadaceae</taxon>
        <taxon>Pseudomonas</taxon>
    </lineage>
</organism>
<sequence>MSRAEKPLTLTPSRRERGLTEVHLELYRPELPSRTQVLKSVKIGSLSPSPPLGERAGVRG</sequence>
<dbReference type="AlphaFoldDB" id="A0ABD7VIR4"/>
<reference evidence="1 2" key="1">
    <citation type="submission" date="2019-09" db="EMBL/GenBank/DDBJ databases">
        <authorList>
            <person name="Chandra G."/>
            <person name="Truman W A."/>
        </authorList>
    </citation>
    <scope>NUCLEOTIDE SEQUENCE [LARGE SCALE GENOMIC DNA]</scope>
    <source>
        <strain evidence="1">PS732</strain>
    </source>
</reference>
<dbReference type="EMBL" id="CABVIJ010000015">
    <property type="protein sequence ID" value="VVP13363.1"/>
    <property type="molecule type" value="Genomic_DNA"/>
</dbReference>
<evidence type="ECO:0000313" key="2">
    <source>
        <dbReference type="Proteomes" id="UP000325779"/>
    </source>
</evidence>
<protein>
    <submittedName>
        <fullName evidence="1">Uncharacterized protein</fullName>
    </submittedName>
</protein>
<name>A0ABD7VIR4_PSEFL</name>
<proteinExistence type="predicted"/>
<dbReference type="Proteomes" id="UP000325779">
    <property type="component" value="Unassembled WGS sequence"/>
</dbReference>